<keyword evidence="3" id="KW-1185">Reference proteome</keyword>
<evidence type="ECO:0008006" key="4">
    <source>
        <dbReference type="Google" id="ProtNLM"/>
    </source>
</evidence>
<evidence type="ECO:0000313" key="3">
    <source>
        <dbReference type="Proteomes" id="UP001378592"/>
    </source>
</evidence>
<dbReference type="InterPro" id="IPR026749">
    <property type="entry name" value="Tmem135"/>
</dbReference>
<feature type="transmembrane region" description="Helical" evidence="1">
    <location>
        <begin position="108"/>
        <end position="124"/>
    </location>
</feature>
<gene>
    <name evidence="2" type="ORF">R5R35_009616</name>
</gene>
<dbReference type="PANTHER" id="PTHR12459">
    <property type="entry name" value="TRANSMEMBRANE PROTEIN 135-RELATED"/>
    <property type="match status" value="1"/>
</dbReference>
<reference evidence="2 3" key="1">
    <citation type="submission" date="2024-03" db="EMBL/GenBank/DDBJ databases">
        <title>The genome assembly and annotation of the cricket Gryllus longicercus Weissman &amp; Gray.</title>
        <authorList>
            <person name="Szrajer S."/>
            <person name="Gray D."/>
            <person name="Ylla G."/>
        </authorList>
    </citation>
    <scope>NUCLEOTIDE SEQUENCE [LARGE SCALE GENOMIC DNA]</scope>
    <source>
        <strain evidence="2">DAG 2021-001</strain>
        <tissue evidence="2">Whole body minus gut</tissue>
    </source>
</reference>
<evidence type="ECO:0000313" key="2">
    <source>
        <dbReference type="EMBL" id="KAK7794725.1"/>
    </source>
</evidence>
<keyword evidence="1" id="KW-0472">Membrane</keyword>
<evidence type="ECO:0000256" key="1">
    <source>
        <dbReference type="SAM" id="Phobius"/>
    </source>
</evidence>
<keyword evidence="1" id="KW-0812">Transmembrane</keyword>
<feature type="transmembrane region" description="Helical" evidence="1">
    <location>
        <begin position="41"/>
        <end position="61"/>
    </location>
</feature>
<protein>
    <recommendedName>
        <fullName evidence="4">Transmembrane protein 135 N-terminal domain-containing protein</fullName>
    </recommendedName>
</protein>
<comment type="caution">
    <text evidence="2">The sequence shown here is derived from an EMBL/GenBank/DDBJ whole genome shotgun (WGS) entry which is preliminary data.</text>
</comment>
<keyword evidence="1" id="KW-1133">Transmembrane helix</keyword>
<dbReference type="EMBL" id="JAZDUA010000322">
    <property type="protein sequence ID" value="KAK7794725.1"/>
    <property type="molecule type" value="Genomic_DNA"/>
</dbReference>
<name>A0AAN9Z4J2_9ORTH</name>
<organism evidence="2 3">
    <name type="scientific">Gryllus longicercus</name>
    <dbReference type="NCBI Taxonomy" id="2509291"/>
    <lineage>
        <taxon>Eukaryota</taxon>
        <taxon>Metazoa</taxon>
        <taxon>Ecdysozoa</taxon>
        <taxon>Arthropoda</taxon>
        <taxon>Hexapoda</taxon>
        <taxon>Insecta</taxon>
        <taxon>Pterygota</taxon>
        <taxon>Neoptera</taxon>
        <taxon>Polyneoptera</taxon>
        <taxon>Orthoptera</taxon>
        <taxon>Ensifera</taxon>
        <taxon>Gryllidea</taxon>
        <taxon>Grylloidea</taxon>
        <taxon>Gryllidae</taxon>
        <taxon>Gryllinae</taxon>
        <taxon>Gryllus</taxon>
    </lineage>
</organism>
<accession>A0AAN9Z4J2</accession>
<proteinExistence type="predicted"/>
<dbReference type="Proteomes" id="UP001378592">
    <property type="component" value="Unassembled WGS sequence"/>
</dbReference>
<feature type="transmembrane region" description="Helical" evidence="1">
    <location>
        <begin position="82"/>
        <end position="102"/>
    </location>
</feature>
<dbReference type="AlphaFoldDB" id="A0AAN9Z4J2"/>
<sequence length="399" mass="44600">MAAQSTLRLSAVLRDRRCWDVVHSCTGSCALFYLTALRRSAVNTAGLFAPLYCLPVVIKIFTTGIRQNDVREALIKSVRTTAFVSLFASLSIGLTCVFRNLLGCYTEYTAVLVPTALGSVSILLEHPMHWNPSMIMVGNALLERFLLVGERETGLLLTPARLTYLFMASSGALLYFLRLTDFRNLLQSVDTPWFFYPPSIEEGSKKRGDNASQRLHKEVKATGRLVAAGFVLQMLRVTLKNLRRPAAIAGFLRRFDTYRLSLFLGGYSVLYKACTWLLERARGRDAAWHAVPAGLLAGAALRLYPQRTLALLATTTLIQILLKRFCKKKGVKYIKIWKYIFVSLSAGYLAHSYYADPDHCPIWFNGTVATVTGGIAPELRHELLKIWHPFRFPAVVGGL</sequence>
<dbReference type="PANTHER" id="PTHR12459:SF15">
    <property type="entry name" value="TRANSMEMBRANE PROTEIN 135"/>
    <property type="match status" value="1"/>
</dbReference>
<feature type="transmembrane region" description="Helical" evidence="1">
    <location>
        <begin position="154"/>
        <end position="177"/>
    </location>
</feature>